<accession>A0A0H5QBF3</accession>
<dbReference type="AlphaFoldDB" id="A0A0H5QBF3"/>
<evidence type="ECO:0000313" key="1">
    <source>
        <dbReference type="EMBL" id="CRY98766.1"/>
    </source>
</evidence>
<name>A0A0H5QBF3_NEIMI</name>
<organism evidence="1 2">
    <name type="scientific">Neisseria meningitidis serogroup B</name>
    <dbReference type="NCBI Taxonomy" id="491"/>
    <lineage>
        <taxon>Bacteria</taxon>
        <taxon>Pseudomonadati</taxon>
        <taxon>Pseudomonadota</taxon>
        <taxon>Betaproteobacteria</taxon>
        <taxon>Neisseriales</taxon>
        <taxon>Neisseriaceae</taxon>
        <taxon>Neisseria</taxon>
    </lineage>
</organism>
<reference evidence="1 2" key="1">
    <citation type="submission" date="2014-11" db="EMBL/GenBank/DDBJ databases">
        <authorList>
            <person name="Diene M.Seydina."/>
        </authorList>
    </citation>
    <scope>NUCLEOTIDE SEQUENCE [LARGE SCALE GENOMIC DNA]</scope>
    <source>
        <strain evidence="1 2">Neisseria meningitidis CHUV</strain>
    </source>
</reference>
<dbReference type="Proteomes" id="UP000182715">
    <property type="component" value="Unassembled WGS sequence"/>
</dbReference>
<evidence type="ECO:0000313" key="2">
    <source>
        <dbReference type="Proteomes" id="UP000182715"/>
    </source>
</evidence>
<protein>
    <submittedName>
        <fullName evidence="1">Uncharacterized protein</fullName>
    </submittedName>
</protein>
<proteinExistence type="predicted"/>
<dbReference type="EMBL" id="CVTF01000019">
    <property type="protein sequence ID" value="CRY98766.1"/>
    <property type="molecule type" value="Genomic_DNA"/>
</dbReference>
<sequence length="56" mass="6313">MTAKENLKYQITLGIIIKIQEGCSLCLKKNIRRPGISAAGQWIKENDYVGAYTEQL</sequence>